<dbReference type="Pfam" id="PF03171">
    <property type="entry name" value="2OG-FeII_Oxy"/>
    <property type="match status" value="1"/>
</dbReference>
<accession>A0A418YMM8</accession>
<dbReference type="SUPFAM" id="SSF51197">
    <property type="entry name" value="Clavaminate synthase-like"/>
    <property type="match status" value="1"/>
</dbReference>
<dbReference type="InterPro" id="IPR050231">
    <property type="entry name" value="Iron_ascorbate_oxido_reductase"/>
</dbReference>
<dbReference type="GO" id="GO:0102276">
    <property type="term" value="F:2-oxoglutarate oxygenase/decarboxylase (ethylene-forming) activity"/>
    <property type="evidence" value="ECO:0007669"/>
    <property type="project" value="UniProtKB-EC"/>
</dbReference>
<dbReference type="EC" id="1.13.12.19" evidence="4"/>
<keyword evidence="11" id="KW-0560">Oxidoreductase</keyword>
<dbReference type="InterPro" id="IPR005123">
    <property type="entry name" value="Oxoglu/Fe-dep_dioxygenase_dom"/>
</dbReference>
<dbReference type="OrthoDB" id="21825at2"/>
<comment type="similarity">
    <text evidence="11">Belongs to the iron/ascorbate-dependent oxidoreductase family.</text>
</comment>
<dbReference type="InterPro" id="IPR027443">
    <property type="entry name" value="IPNS-like_sf"/>
</dbReference>
<evidence type="ECO:0000256" key="7">
    <source>
        <dbReference type="ARBA" id="ARBA00031011"/>
    </source>
</evidence>
<dbReference type="Gene3D" id="2.60.120.330">
    <property type="entry name" value="B-lactam Antibiotic, Isopenicillin N Synthase, Chain"/>
    <property type="match status" value="1"/>
</dbReference>
<dbReference type="InterPro" id="IPR044861">
    <property type="entry name" value="IPNS-like_FE2OG_OXY"/>
</dbReference>
<keyword evidence="11" id="KW-0408">Iron</keyword>
<dbReference type="InterPro" id="IPR026992">
    <property type="entry name" value="DIOX_N"/>
</dbReference>
<evidence type="ECO:0000256" key="1">
    <source>
        <dbReference type="ARBA" id="ARBA00001954"/>
    </source>
</evidence>
<feature type="domain" description="Fe2OG dioxygenase" evidence="12">
    <location>
        <begin position="176"/>
        <end position="279"/>
    </location>
</feature>
<keyword evidence="6" id="KW-0266">Ethylene biosynthesis</keyword>
<dbReference type="PANTHER" id="PTHR47990">
    <property type="entry name" value="2-OXOGLUTARATE (2OG) AND FE(II)-DEPENDENT OXYGENASE SUPERFAMILY PROTEIN-RELATED"/>
    <property type="match status" value="1"/>
</dbReference>
<dbReference type="AlphaFoldDB" id="A0A418YMM8"/>
<evidence type="ECO:0000256" key="5">
    <source>
        <dbReference type="ARBA" id="ARBA00019045"/>
    </source>
</evidence>
<dbReference type="PRINTS" id="PR00682">
    <property type="entry name" value="IPNSYNTHASE"/>
</dbReference>
<evidence type="ECO:0000313" key="13">
    <source>
        <dbReference type="EMBL" id="RJG52429.1"/>
    </source>
</evidence>
<evidence type="ECO:0000256" key="2">
    <source>
        <dbReference type="ARBA" id="ARBA00004767"/>
    </source>
</evidence>
<evidence type="ECO:0000256" key="6">
    <source>
        <dbReference type="ARBA" id="ARBA00022666"/>
    </source>
</evidence>
<evidence type="ECO:0000256" key="4">
    <source>
        <dbReference type="ARBA" id="ARBA00012531"/>
    </source>
</evidence>
<evidence type="ECO:0000256" key="10">
    <source>
        <dbReference type="ARBA" id="ARBA00049359"/>
    </source>
</evidence>
<evidence type="ECO:0000313" key="14">
    <source>
        <dbReference type="Proteomes" id="UP000283469"/>
    </source>
</evidence>
<dbReference type="GO" id="GO:0046872">
    <property type="term" value="F:metal ion binding"/>
    <property type="evidence" value="ECO:0007669"/>
    <property type="project" value="UniProtKB-KW"/>
</dbReference>
<comment type="pathway">
    <text evidence="2">Alkene biosynthesis; ethylene biosynthesis via 2-oxoglutarate.</text>
</comment>
<keyword evidence="14" id="KW-1185">Reference proteome</keyword>
<sequence length="318" mass="35172">MTTSAISLPIVDVEPLLCGSMRDATGAVAAIRSACLDKGFFYCVGHGISADLRRAVFQQSEAFFSLSEAEKLKVDKRQSRANRGYEMLRGQTLEPGTPPDLKEGYYIGAEVSDDDPRAARLINVGQNVWPEPLPDFRAVMERYFSEMSALASVLLRGLALSLDLPGDHFSEFECDPLATLRLLHYPPQPAVTAPGEKGCGAHTDFGGITILMQDEIGGLQVWDNGSQTWIDAPPIPNAFIVNLGDLMGRWTNDQYRSTLHRVINGSGRERYSVPFFFSGNHDYRIECLPTCRVAGEDPKYPSTTVDAHIRQMYARTYA</sequence>
<name>A0A418YMM8_9SPHN</name>
<organism evidence="13 14">
    <name type="scientific">Sphingobium terrigena</name>
    <dbReference type="NCBI Taxonomy" id="2304063"/>
    <lineage>
        <taxon>Bacteria</taxon>
        <taxon>Pseudomonadati</taxon>
        <taxon>Pseudomonadota</taxon>
        <taxon>Alphaproteobacteria</taxon>
        <taxon>Sphingomonadales</taxon>
        <taxon>Sphingomonadaceae</taxon>
        <taxon>Sphingobium</taxon>
    </lineage>
</organism>
<evidence type="ECO:0000256" key="8">
    <source>
        <dbReference type="ARBA" id="ARBA00031282"/>
    </source>
</evidence>
<dbReference type="EC" id="1.14.20.7" evidence="3"/>
<comment type="caution">
    <text evidence="13">The sequence shown here is derived from an EMBL/GenBank/DDBJ whole genome shotgun (WGS) entry which is preliminary data.</text>
</comment>
<dbReference type="Proteomes" id="UP000283469">
    <property type="component" value="Unassembled WGS sequence"/>
</dbReference>
<dbReference type="PROSITE" id="PS51471">
    <property type="entry name" value="FE2OG_OXY"/>
    <property type="match status" value="1"/>
</dbReference>
<dbReference type="Pfam" id="PF14226">
    <property type="entry name" value="DIOX_N"/>
    <property type="match status" value="1"/>
</dbReference>
<evidence type="ECO:0000259" key="12">
    <source>
        <dbReference type="PROSITE" id="PS51471"/>
    </source>
</evidence>
<evidence type="ECO:0000256" key="11">
    <source>
        <dbReference type="RuleBase" id="RU003682"/>
    </source>
</evidence>
<comment type="catalytic activity">
    <reaction evidence="9">
        <text>2-oxoglutarate + O2 + 2 H(+) = ethene + 3 CO2 + H2O</text>
        <dbReference type="Rhea" id="RHEA:31523"/>
        <dbReference type="ChEBI" id="CHEBI:15377"/>
        <dbReference type="ChEBI" id="CHEBI:15378"/>
        <dbReference type="ChEBI" id="CHEBI:15379"/>
        <dbReference type="ChEBI" id="CHEBI:16526"/>
        <dbReference type="ChEBI" id="CHEBI:16810"/>
        <dbReference type="ChEBI" id="CHEBI:18153"/>
        <dbReference type="EC" id="1.13.12.19"/>
    </reaction>
</comment>
<reference evidence="13 14" key="1">
    <citation type="submission" date="2018-08" db="EMBL/GenBank/DDBJ databases">
        <title>Sphingobium sp. EO9.</title>
        <authorList>
            <person name="Park Y."/>
            <person name="Kim K.H."/>
            <person name="Jeon C.O."/>
        </authorList>
    </citation>
    <scope>NUCLEOTIDE SEQUENCE [LARGE SCALE GENOMIC DNA]</scope>
    <source>
        <strain evidence="13 14">EO9</strain>
    </source>
</reference>
<dbReference type="GO" id="GO:0009693">
    <property type="term" value="P:ethylene biosynthetic process"/>
    <property type="evidence" value="ECO:0007669"/>
    <property type="project" value="UniProtKB-KW"/>
</dbReference>
<gene>
    <name evidence="13" type="ORF">D0Z70_20265</name>
</gene>
<evidence type="ECO:0000256" key="3">
    <source>
        <dbReference type="ARBA" id="ARBA00012293"/>
    </source>
</evidence>
<comment type="catalytic activity">
    <reaction evidence="10">
        <text>L-arginine + 2-oxoglutarate + O2 = guanidine + L-glutamate 5-semialdehyde + succinate + CO2</text>
        <dbReference type="Rhea" id="RHEA:31535"/>
        <dbReference type="ChEBI" id="CHEBI:15379"/>
        <dbReference type="ChEBI" id="CHEBI:16526"/>
        <dbReference type="ChEBI" id="CHEBI:16810"/>
        <dbReference type="ChEBI" id="CHEBI:30031"/>
        <dbReference type="ChEBI" id="CHEBI:30087"/>
        <dbReference type="ChEBI" id="CHEBI:32682"/>
        <dbReference type="ChEBI" id="CHEBI:58066"/>
        <dbReference type="EC" id="1.14.20.7"/>
    </reaction>
</comment>
<evidence type="ECO:0000256" key="9">
    <source>
        <dbReference type="ARBA" id="ARBA00047725"/>
    </source>
</evidence>
<dbReference type="EMBL" id="QVRA01000027">
    <property type="protein sequence ID" value="RJG52429.1"/>
    <property type="molecule type" value="Genomic_DNA"/>
</dbReference>
<comment type="cofactor">
    <cofactor evidence="1">
        <name>Fe(2+)</name>
        <dbReference type="ChEBI" id="CHEBI:29033"/>
    </cofactor>
</comment>
<keyword evidence="11" id="KW-0479">Metal-binding</keyword>
<proteinExistence type="inferred from homology"/>
<protein>
    <recommendedName>
        <fullName evidence="5">2-oxoglutarate-dependent ethylene/succinate-forming enzyme</fullName>
        <ecNumber evidence="4">1.13.12.19</ecNumber>
        <ecNumber evidence="3">1.14.20.7</ecNumber>
    </recommendedName>
    <alternativeName>
        <fullName evidence="7">2-oxoglutarate dioxygenase (ethylene-forming)</fullName>
    </alternativeName>
    <alternativeName>
        <fullName evidence="8">2-oxoglutarate/L-arginine monooxygenase/decarboxylase (succinate-forming)</fullName>
    </alternativeName>
</protein>